<dbReference type="Gramene" id="CDF37083">
    <property type="protein sequence ID" value="CDF37083"/>
    <property type="gene ID" value="CHC_T00005308001"/>
</dbReference>
<keyword evidence="2" id="KW-1185">Reference proteome</keyword>
<organism evidence="1 2">
    <name type="scientific">Chondrus crispus</name>
    <name type="common">Carrageen Irish moss</name>
    <name type="synonym">Polymorpha crispa</name>
    <dbReference type="NCBI Taxonomy" id="2769"/>
    <lineage>
        <taxon>Eukaryota</taxon>
        <taxon>Rhodophyta</taxon>
        <taxon>Florideophyceae</taxon>
        <taxon>Rhodymeniophycidae</taxon>
        <taxon>Gigartinales</taxon>
        <taxon>Gigartinaceae</taxon>
        <taxon>Chondrus</taxon>
    </lineage>
</organism>
<dbReference type="RefSeq" id="XP_005716902.1">
    <property type="nucleotide sequence ID" value="XM_005716845.1"/>
</dbReference>
<dbReference type="GeneID" id="17324619"/>
<dbReference type="Proteomes" id="UP000012073">
    <property type="component" value="Unassembled WGS sequence"/>
</dbReference>
<sequence length="61" mass="7011">MGAISCAEWVVLPKRYFHFALSLGRQLEQWDRDGRTAFNFVASRLSSGCWPLWPHSSPKCL</sequence>
<name>R7QH64_CHOCR</name>
<proteinExistence type="predicted"/>
<dbReference type="EMBL" id="HG001814">
    <property type="protein sequence ID" value="CDF37083.1"/>
    <property type="molecule type" value="Genomic_DNA"/>
</dbReference>
<gene>
    <name evidence="1" type="ORF">CHC_T00005308001</name>
</gene>
<evidence type="ECO:0000313" key="1">
    <source>
        <dbReference type="EMBL" id="CDF37083.1"/>
    </source>
</evidence>
<reference evidence="2" key="1">
    <citation type="journal article" date="2013" name="Proc. Natl. Acad. Sci. U.S.A.">
        <title>Genome structure and metabolic features in the red seaweed Chondrus crispus shed light on evolution of the Archaeplastida.</title>
        <authorList>
            <person name="Collen J."/>
            <person name="Porcel B."/>
            <person name="Carre W."/>
            <person name="Ball S.G."/>
            <person name="Chaparro C."/>
            <person name="Tonon T."/>
            <person name="Barbeyron T."/>
            <person name="Michel G."/>
            <person name="Noel B."/>
            <person name="Valentin K."/>
            <person name="Elias M."/>
            <person name="Artiguenave F."/>
            <person name="Arun A."/>
            <person name="Aury J.M."/>
            <person name="Barbosa-Neto J.F."/>
            <person name="Bothwell J.H."/>
            <person name="Bouget F.Y."/>
            <person name="Brillet L."/>
            <person name="Cabello-Hurtado F."/>
            <person name="Capella-Gutierrez S."/>
            <person name="Charrier B."/>
            <person name="Cladiere L."/>
            <person name="Cock J.M."/>
            <person name="Coelho S.M."/>
            <person name="Colleoni C."/>
            <person name="Czjzek M."/>
            <person name="Da Silva C."/>
            <person name="Delage L."/>
            <person name="Denoeud F."/>
            <person name="Deschamps P."/>
            <person name="Dittami S.M."/>
            <person name="Gabaldon T."/>
            <person name="Gachon C.M."/>
            <person name="Groisillier A."/>
            <person name="Herve C."/>
            <person name="Jabbari K."/>
            <person name="Katinka M."/>
            <person name="Kloareg B."/>
            <person name="Kowalczyk N."/>
            <person name="Labadie K."/>
            <person name="Leblanc C."/>
            <person name="Lopez P.J."/>
            <person name="McLachlan D.H."/>
            <person name="Meslet-Cladiere L."/>
            <person name="Moustafa A."/>
            <person name="Nehr Z."/>
            <person name="Nyvall Collen P."/>
            <person name="Panaud O."/>
            <person name="Partensky F."/>
            <person name="Poulain J."/>
            <person name="Rensing S.A."/>
            <person name="Rousvoal S."/>
            <person name="Samson G."/>
            <person name="Symeonidi A."/>
            <person name="Weissenbach J."/>
            <person name="Zambounis A."/>
            <person name="Wincker P."/>
            <person name="Boyen C."/>
        </authorList>
    </citation>
    <scope>NUCLEOTIDE SEQUENCE [LARGE SCALE GENOMIC DNA]</scope>
    <source>
        <strain evidence="2">cv. Stackhouse</strain>
    </source>
</reference>
<protein>
    <submittedName>
        <fullName evidence="1">Uncharacterized protein</fullName>
    </submittedName>
</protein>
<accession>R7QH64</accession>
<dbReference type="KEGG" id="ccp:CHC_T00005308001"/>
<dbReference type="AlphaFoldDB" id="R7QH64"/>
<evidence type="ECO:0000313" key="2">
    <source>
        <dbReference type="Proteomes" id="UP000012073"/>
    </source>
</evidence>